<keyword evidence="2" id="KW-0732">Signal</keyword>
<accession>A0A0P9EFA3</accession>
<proteinExistence type="predicted"/>
<dbReference type="PANTHER" id="PTHR39142">
    <property type="entry name" value="MID1P"/>
    <property type="match status" value="1"/>
</dbReference>
<evidence type="ECO:0000256" key="2">
    <source>
        <dbReference type="SAM" id="SignalP"/>
    </source>
</evidence>
<sequence length="636" mass="66422">MVTRIPRHSSYRRRPPRSPLVLIALPTLVALLVALLAPAVAAQTSSSVTDPSTTTVQLGSAASAFFHLVSPSSSPVWVSLSLCTPPSAFASSTNSSALPIKLGTALYLSNSSFISTPGPDNTRDPADGNPDTPRLDTSSGATAKLSHGYANATLDGAADGGVWIGVFAPDSAALLGDGDNASATAGEWVFELHVSSGIAPYVVEETAGFRLGDTDSTTVLLSTANYTAAASDTPADDDAVDAAAAPDWQVVVAPTEPHAFALGRSQCAVRAAMQRAVGRASASATTRGYGCGTRTQFVVDGLEPGTNYTAWLVANETRAGGAAGGENQTRVWDPSFFATKAGDSCRLVYGIDVCPSVAYSVPAPRSLDTPSLVDFFNSTLSASLANFSRTLSTFPCDSRDHGLYSIVSTCDDCLDAYRTFLCATTLPRCTDAPPSTILNDSSAAIARDDELATWFVPQQFETALVRDDPAASRTPLFGPANLSSTFPSLFNASYPATAANAKAESPFPYSEVPPCLDVCYLVEARCPPFLGWKCPRGTVGDLDGGTASAAYGVTRDVPKGERQADDLERSTLGARAADRFGNVFCNALDSDLVQAAQFVPWTYSRSSAASTRPRPAALSLILLFSVLAAFGRLGHL</sequence>
<dbReference type="PANTHER" id="PTHR39142:SF1">
    <property type="entry name" value="AEL197CP"/>
    <property type="match status" value="1"/>
</dbReference>
<gene>
    <name evidence="3" type="ORF">RHOBADRAFT_56187</name>
</gene>
<protein>
    <recommendedName>
        <fullName evidence="5">FZ domain-containing protein</fullName>
    </recommendedName>
</protein>
<dbReference type="STRING" id="578459.A0A0P9EFA3"/>
<evidence type="ECO:0000256" key="1">
    <source>
        <dbReference type="SAM" id="MobiDB-lite"/>
    </source>
</evidence>
<dbReference type="OMA" id="YYGFLAM"/>
<feature type="region of interest" description="Disordered" evidence="1">
    <location>
        <begin position="116"/>
        <end position="141"/>
    </location>
</feature>
<dbReference type="GeneID" id="28978682"/>
<reference evidence="3 4" key="1">
    <citation type="journal article" date="2015" name="Front. Microbiol.">
        <title>Genome sequence of the plant growth promoting endophytic yeast Rhodotorula graminis WP1.</title>
        <authorList>
            <person name="Firrincieli A."/>
            <person name="Otillar R."/>
            <person name="Salamov A."/>
            <person name="Schmutz J."/>
            <person name="Khan Z."/>
            <person name="Redman R.S."/>
            <person name="Fleck N.D."/>
            <person name="Lindquist E."/>
            <person name="Grigoriev I.V."/>
            <person name="Doty S.L."/>
        </authorList>
    </citation>
    <scope>NUCLEOTIDE SEQUENCE [LARGE SCALE GENOMIC DNA]</scope>
    <source>
        <strain evidence="3 4">WP1</strain>
    </source>
</reference>
<organism evidence="3 4">
    <name type="scientific">Rhodotorula graminis (strain WP1)</name>
    <dbReference type="NCBI Taxonomy" id="578459"/>
    <lineage>
        <taxon>Eukaryota</taxon>
        <taxon>Fungi</taxon>
        <taxon>Dikarya</taxon>
        <taxon>Basidiomycota</taxon>
        <taxon>Pucciniomycotina</taxon>
        <taxon>Microbotryomycetes</taxon>
        <taxon>Sporidiobolales</taxon>
        <taxon>Sporidiobolaceae</taxon>
        <taxon>Rhodotorula</taxon>
    </lineage>
</organism>
<feature type="chain" id="PRO_5006156588" description="FZ domain-containing protein" evidence="2">
    <location>
        <begin position="43"/>
        <end position="636"/>
    </location>
</feature>
<name>A0A0P9EFA3_RHOGW</name>
<dbReference type="RefSeq" id="XP_018268105.1">
    <property type="nucleotide sequence ID" value="XM_018418234.1"/>
</dbReference>
<dbReference type="AlphaFoldDB" id="A0A0P9EFA3"/>
<dbReference type="GO" id="GO:0098703">
    <property type="term" value="P:calcium ion import across plasma membrane"/>
    <property type="evidence" value="ECO:0007669"/>
    <property type="project" value="InterPro"/>
</dbReference>
<dbReference type="OrthoDB" id="5405745at2759"/>
<dbReference type="Proteomes" id="UP000053890">
    <property type="component" value="Unassembled WGS sequence"/>
</dbReference>
<keyword evidence="4" id="KW-1185">Reference proteome</keyword>
<dbReference type="GO" id="GO:0005262">
    <property type="term" value="F:calcium channel activity"/>
    <property type="evidence" value="ECO:0007669"/>
    <property type="project" value="InterPro"/>
</dbReference>
<dbReference type="InterPro" id="IPR024338">
    <property type="entry name" value="MID1/Yam8"/>
</dbReference>
<feature type="signal peptide" evidence="2">
    <location>
        <begin position="1"/>
        <end position="42"/>
    </location>
</feature>
<dbReference type="EMBL" id="KQ474089">
    <property type="protein sequence ID" value="KPV72056.1"/>
    <property type="molecule type" value="Genomic_DNA"/>
</dbReference>
<evidence type="ECO:0000313" key="3">
    <source>
        <dbReference type="EMBL" id="KPV72056.1"/>
    </source>
</evidence>
<evidence type="ECO:0000313" key="4">
    <source>
        <dbReference type="Proteomes" id="UP000053890"/>
    </source>
</evidence>
<dbReference type="Pfam" id="PF12929">
    <property type="entry name" value="Mid1"/>
    <property type="match status" value="1"/>
</dbReference>
<evidence type="ECO:0008006" key="5">
    <source>
        <dbReference type="Google" id="ProtNLM"/>
    </source>
</evidence>